<keyword evidence="1" id="KW-1133">Transmembrane helix</keyword>
<name>A0A370IE24_9NOCA</name>
<keyword evidence="3" id="KW-1185">Reference proteome</keyword>
<feature type="transmembrane region" description="Helical" evidence="1">
    <location>
        <begin position="31"/>
        <end position="47"/>
    </location>
</feature>
<organism evidence="2 3">
    <name type="scientific">Nocardia pseudobrasiliensis</name>
    <dbReference type="NCBI Taxonomy" id="45979"/>
    <lineage>
        <taxon>Bacteria</taxon>
        <taxon>Bacillati</taxon>
        <taxon>Actinomycetota</taxon>
        <taxon>Actinomycetes</taxon>
        <taxon>Mycobacteriales</taxon>
        <taxon>Nocardiaceae</taxon>
        <taxon>Nocardia</taxon>
    </lineage>
</organism>
<feature type="transmembrane region" description="Helical" evidence="1">
    <location>
        <begin position="9"/>
        <end position="25"/>
    </location>
</feature>
<accession>A0A370IE24</accession>
<reference evidence="2 3" key="1">
    <citation type="submission" date="2018-07" db="EMBL/GenBank/DDBJ databases">
        <title>Genomic Encyclopedia of Type Strains, Phase IV (KMG-IV): sequencing the most valuable type-strain genomes for metagenomic binning, comparative biology and taxonomic classification.</title>
        <authorList>
            <person name="Goeker M."/>
        </authorList>
    </citation>
    <scope>NUCLEOTIDE SEQUENCE [LARGE SCALE GENOMIC DNA]</scope>
    <source>
        <strain evidence="2 3">DSM 44290</strain>
    </source>
</reference>
<comment type="caution">
    <text evidence="2">The sequence shown here is derived from an EMBL/GenBank/DDBJ whole genome shotgun (WGS) entry which is preliminary data.</text>
</comment>
<gene>
    <name evidence="2" type="ORF">DFR76_101504</name>
</gene>
<evidence type="ECO:0000256" key="1">
    <source>
        <dbReference type="SAM" id="Phobius"/>
    </source>
</evidence>
<dbReference type="AlphaFoldDB" id="A0A370IE24"/>
<dbReference type="EMBL" id="QQBC01000001">
    <property type="protein sequence ID" value="RDI68967.1"/>
    <property type="molecule type" value="Genomic_DNA"/>
</dbReference>
<proteinExistence type="predicted"/>
<keyword evidence="1" id="KW-0472">Membrane</keyword>
<dbReference type="RefSeq" id="WP_156524873.1">
    <property type="nucleotide sequence ID" value="NZ_QQBC01000001.1"/>
</dbReference>
<evidence type="ECO:0000313" key="2">
    <source>
        <dbReference type="EMBL" id="RDI68967.1"/>
    </source>
</evidence>
<evidence type="ECO:0000313" key="3">
    <source>
        <dbReference type="Proteomes" id="UP000254869"/>
    </source>
</evidence>
<protein>
    <submittedName>
        <fullName evidence="2">Uncharacterized protein</fullName>
    </submittedName>
</protein>
<keyword evidence="1" id="KW-0812">Transmembrane</keyword>
<dbReference type="Proteomes" id="UP000254869">
    <property type="component" value="Unassembled WGS sequence"/>
</dbReference>
<sequence length="51" mass="5542">MRSGRWQDLVAFALVLATVVLLVVLGRAEGAVLLAASQFVAAGYLLWGRRR</sequence>